<dbReference type="GO" id="GO:0071569">
    <property type="term" value="P:protein ufmylation"/>
    <property type="evidence" value="ECO:0007669"/>
    <property type="project" value="TreeGrafter"/>
</dbReference>
<dbReference type="GO" id="GO:0005524">
    <property type="term" value="F:ATP binding"/>
    <property type="evidence" value="ECO:0007669"/>
    <property type="project" value="UniProtKB-KW"/>
</dbReference>
<keyword evidence="8" id="KW-0067">ATP-binding</keyword>
<organism evidence="10">
    <name type="scientific">Ixodes ricinus</name>
    <name type="common">Common tick</name>
    <name type="synonym">Acarus ricinus</name>
    <dbReference type="NCBI Taxonomy" id="34613"/>
    <lineage>
        <taxon>Eukaryota</taxon>
        <taxon>Metazoa</taxon>
        <taxon>Ecdysozoa</taxon>
        <taxon>Arthropoda</taxon>
        <taxon>Chelicerata</taxon>
        <taxon>Arachnida</taxon>
        <taxon>Acari</taxon>
        <taxon>Parasitiformes</taxon>
        <taxon>Ixodida</taxon>
        <taxon>Ixodoidea</taxon>
        <taxon>Ixodidae</taxon>
        <taxon>Ixodinae</taxon>
        <taxon>Ixodes</taxon>
    </lineage>
</organism>
<feature type="domain" description="THIF-type NAD/FAD binding fold" evidence="9">
    <location>
        <begin position="46"/>
        <end position="295"/>
    </location>
</feature>
<comment type="similarity">
    <text evidence="2">Belongs to the ubiquitin-activating E1 family. UBA5 subfamily.</text>
</comment>
<accession>A0A147BHM9</accession>
<dbReference type="InterPro" id="IPR035985">
    <property type="entry name" value="Ubiquitin-activating_enz"/>
</dbReference>
<evidence type="ECO:0000256" key="5">
    <source>
        <dbReference type="ARBA" id="ARBA00022741"/>
    </source>
</evidence>
<dbReference type="InterPro" id="IPR029752">
    <property type="entry name" value="D-isomer_DH_CS1"/>
</dbReference>
<comment type="function">
    <text evidence="1">E1-like enzyme which activates UFM1.</text>
</comment>
<proteinExistence type="inferred from homology"/>
<dbReference type="SUPFAM" id="SSF69572">
    <property type="entry name" value="Activating enzymes of the ubiquitin-like proteins"/>
    <property type="match status" value="1"/>
</dbReference>
<dbReference type="GO" id="GO:0046872">
    <property type="term" value="F:metal ion binding"/>
    <property type="evidence" value="ECO:0007669"/>
    <property type="project" value="UniProtKB-KW"/>
</dbReference>
<reference evidence="10" key="1">
    <citation type="journal article" date="2018" name="PLoS Negl. Trop. Dis.">
        <title>Sialome diversity of ticks revealed by RNAseq of single tick salivary glands.</title>
        <authorList>
            <person name="Perner J."/>
            <person name="Kropackova S."/>
            <person name="Kopacek P."/>
            <person name="Ribeiro J.M."/>
        </authorList>
    </citation>
    <scope>NUCLEOTIDE SEQUENCE</scope>
    <source>
        <strain evidence="10">Siblings of single egg batch collected in Ceske Budejovice</strain>
        <tissue evidence="10">Salivary glands</tissue>
    </source>
</reference>
<keyword evidence="5" id="KW-0547">Nucleotide-binding</keyword>
<evidence type="ECO:0000256" key="2">
    <source>
        <dbReference type="ARBA" id="ARBA00005339"/>
    </source>
</evidence>
<name>A0A147BHM9_IXORI</name>
<evidence type="ECO:0000256" key="3">
    <source>
        <dbReference type="ARBA" id="ARBA00016279"/>
    </source>
</evidence>
<protein>
    <recommendedName>
        <fullName evidence="3">Ubiquitin-like modifier-activating enzyme 5</fullName>
    </recommendedName>
</protein>
<dbReference type="CDD" id="cd00757">
    <property type="entry name" value="ThiF_MoeB_HesA_family"/>
    <property type="match status" value="1"/>
</dbReference>
<dbReference type="PANTHER" id="PTHR10953:SF9">
    <property type="entry name" value="UBIQUITIN-LIKE MODIFIER-ACTIVATING ENZYME 5"/>
    <property type="match status" value="1"/>
</dbReference>
<dbReference type="PROSITE" id="PS00065">
    <property type="entry name" value="D_2_HYDROXYACID_DH_1"/>
    <property type="match status" value="1"/>
</dbReference>
<sequence length="427" mass="47377">MALAHSLEDRVRELEAEIARLKRAEESNPRGKISQMSSEVVDSNPYSRLMALKRMGIVENYEAIRTYTIAVVGVGGVGSVTAEMLTRCGIGKLILFDYDKVELANMNRLFFQPHQAGMSKVEAAAKTLEFINPDVTFETYNYNITTVENFQHFMDTIRTGNLQGGPVDLVLSCVDNFEARMAINTACNELDQVWMESGVSENAVSGHIQLVIPGETACFACAPPLVVASNIDEKTLKREGVCAASLPTTMGIVAGFLVQNTLKYLLKFGTVSHYLGYNALQDFFPTMQMKPNSQCDDSFCRRRQKEFQEREAAKPKQEAKEEEKEEIIHEENEWGICLVSETPEEDGKGDTPEATVPCLVAGVRLAYTVPAPQQVSTRMESACHHGKRLICYRCDVVGACQGGVPRGLHTNYTVQKLFLFKATQLFG</sequence>
<dbReference type="GO" id="GO:0005829">
    <property type="term" value="C:cytosol"/>
    <property type="evidence" value="ECO:0007669"/>
    <property type="project" value="TreeGrafter"/>
</dbReference>
<evidence type="ECO:0000256" key="6">
    <source>
        <dbReference type="ARBA" id="ARBA00022786"/>
    </source>
</evidence>
<keyword evidence="7" id="KW-0862">Zinc</keyword>
<evidence type="ECO:0000256" key="1">
    <source>
        <dbReference type="ARBA" id="ARBA00003700"/>
    </source>
</evidence>
<dbReference type="FunFam" id="3.40.50.720:FF:000066">
    <property type="entry name" value="Putative ubiquitin-like modifier-activating enzyme 5"/>
    <property type="match status" value="1"/>
</dbReference>
<dbReference type="EMBL" id="GEGO01005095">
    <property type="protein sequence ID" value="JAR90309.1"/>
    <property type="molecule type" value="Transcribed_RNA"/>
</dbReference>
<dbReference type="Pfam" id="PF00899">
    <property type="entry name" value="ThiF"/>
    <property type="match status" value="1"/>
</dbReference>
<evidence type="ECO:0000256" key="7">
    <source>
        <dbReference type="ARBA" id="ARBA00022833"/>
    </source>
</evidence>
<keyword evidence="4" id="KW-0479">Metal-binding</keyword>
<dbReference type="AlphaFoldDB" id="A0A147BHM9"/>
<evidence type="ECO:0000313" key="10">
    <source>
        <dbReference type="EMBL" id="JAR90309.1"/>
    </source>
</evidence>
<dbReference type="GO" id="GO:0071566">
    <property type="term" value="F:UFM1 activating enzyme activity"/>
    <property type="evidence" value="ECO:0007669"/>
    <property type="project" value="TreeGrafter"/>
</dbReference>
<evidence type="ECO:0000256" key="8">
    <source>
        <dbReference type="ARBA" id="ARBA00022840"/>
    </source>
</evidence>
<evidence type="ECO:0000259" key="9">
    <source>
        <dbReference type="Pfam" id="PF00899"/>
    </source>
</evidence>
<keyword evidence="6" id="KW-0833">Ubl conjugation pathway</keyword>
<dbReference type="Gene3D" id="3.40.50.720">
    <property type="entry name" value="NAD(P)-binding Rossmann-like Domain"/>
    <property type="match status" value="1"/>
</dbReference>
<dbReference type="InterPro" id="IPR045886">
    <property type="entry name" value="ThiF/MoeB/HesA"/>
</dbReference>
<evidence type="ECO:0000256" key="4">
    <source>
        <dbReference type="ARBA" id="ARBA00022723"/>
    </source>
</evidence>
<dbReference type="InterPro" id="IPR000594">
    <property type="entry name" value="ThiF_NAD_FAD-bd"/>
</dbReference>
<dbReference type="PANTHER" id="PTHR10953">
    <property type="entry name" value="UBIQUITIN-ACTIVATING ENZYME E1"/>
    <property type="match status" value="1"/>
</dbReference>